<dbReference type="CDD" id="cd01734">
    <property type="entry name" value="YlxS_C"/>
    <property type="match status" value="1"/>
</dbReference>
<dbReference type="PANTHER" id="PTHR33867">
    <property type="entry name" value="RIBOSOME MATURATION FACTOR RIMP"/>
    <property type="match status" value="1"/>
</dbReference>
<dbReference type="EMBL" id="CP121694">
    <property type="protein sequence ID" value="WRO22261.1"/>
    <property type="molecule type" value="Genomic_DNA"/>
</dbReference>
<evidence type="ECO:0000313" key="7">
    <source>
        <dbReference type="Proteomes" id="UP001329915"/>
    </source>
</evidence>
<dbReference type="Pfam" id="PF17384">
    <property type="entry name" value="DUF150_C"/>
    <property type="match status" value="1"/>
</dbReference>
<dbReference type="InterPro" id="IPR003728">
    <property type="entry name" value="Ribosome_maturation_RimP"/>
</dbReference>
<keyword evidence="7" id="KW-1185">Reference proteome</keyword>
<comment type="subcellular location">
    <subcellularLocation>
        <location evidence="3">Cytoplasm</location>
    </subcellularLocation>
</comment>
<dbReference type="InterPro" id="IPR036847">
    <property type="entry name" value="RimP_C_sf"/>
</dbReference>
<dbReference type="HAMAP" id="MF_01077">
    <property type="entry name" value="RimP"/>
    <property type="match status" value="1"/>
</dbReference>
<sequence length="152" mass="17286">MAGKVEKQVEDVVERVIKGTDYELVEVEYQKEGADWYLRVYIDHPEGIVLDQCEKLSREISTILDKEDPIPNSYILEVSSPGIERPLKKDEDFHRFAGYRVSASTYTPIEGKKSFQGTLLGLEANVVAIQDGGDKWMIPREKISMIHLSVDL</sequence>
<dbReference type="Proteomes" id="UP001329915">
    <property type="component" value="Chromosome"/>
</dbReference>
<dbReference type="Gene3D" id="3.30.300.70">
    <property type="entry name" value="RimP-like superfamily, N-terminal"/>
    <property type="match status" value="1"/>
</dbReference>
<dbReference type="FunFam" id="3.30.300.70:FF:000001">
    <property type="entry name" value="Ribosome maturation factor RimP"/>
    <property type="match status" value="1"/>
</dbReference>
<dbReference type="InterPro" id="IPR028998">
    <property type="entry name" value="RimP_C"/>
</dbReference>
<gene>
    <name evidence="3" type="primary">rimP</name>
    <name evidence="6" type="ORF">MFMK1_002086</name>
</gene>
<organism evidence="6 7">
    <name type="scientific">Metallumcola ferriviriculae</name>
    <dbReference type="NCBI Taxonomy" id="3039180"/>
    <lineage>
        <taxon>Bacteria</taxon>
        <taxon>Bacillati</taxon>
        <taxon>Bacillota</taxon>
        <taxon>Clostridia</taxon>
        <taxon>Neomoorellales</taxon>
        <taxon>Desulfitibacteraceae</taxon>
        <taxon>Metallumcola</taxon>
    </lineage>
</organism>
<keyword evidence="1 3" id="KW-0963">Cytoplasm</keyword>
<evidence type="ECO:0000259" key="4">
    <source>
        <dbReference type="Pfam" id="PF02576"/>
    </source>
</evidence>
<evidence type="ECO:0000259" key="5">
    <source>
        <dbReference type="Pfam" id="PF17384"/>
    </source>
</evidence>
<dbReference type="PANTHER" id="PTHR33867:SF1">
    <property type="entry name" value="RIBOSOME MATURATION FACTOR RIMP"/>
    <property type="match status" value="1"/>
</dbReference>
<protein>
    <recommendedName>
        <fullName evidence="3">Ribosome maturation factor RimP</fullName>
    </recommendedName>
</protein>
<dbReference type="SUPFAM" id="SSF74942">
    <property type="entry name" value="YhbC-like, C-terminal domain"/>
    <property type="match status" value="1"/>
</dbReference>
<dbReference type="SUPFAM" id="SSF75420">
    <property type="entry name" value="YhbC-like, N-terminal domain"/>
    <property type="match status" value="1"/>
</dbReference>
<accession>A0AAU0UPV5</accession>
<evidence type="ECO:0000256" key="2">
    <source>
        <dbReference type="ARBA" id="ARBA00022517"/>
    </source>
</evidence>
<evidence type="ECO:0000313" key="6">
    <source>
        <dbReference type="EMBL" id="WRO22261.1"/>
    </source>
</evidence>
<dbReference type="Gene3D" id="2.30.30.180">
    <property type="entry name" value="Ribosome maturation factor RimP, C-terminal domain"/>
    <property type="match status" value="1"/>
</dbReference>
<comment type="function">
    <text evidence="3">Required for maturation of 30S ribosomal subunits.</text>
</comment>
<dbReference type="InterPro" id="IPR028989">
    <property type="entry name" value="RimP_N"/>
</dbReference>
<evidence type="ECO:0000256" key="3">
    <source>
        <dbReference type="HAMAP-Rule" id="MF_01077"/>
    </source>
</evidence>
<comment type="similarity">
    <text evidence="3">Belongs to the RimP family.</text>
</comment>
<dbReference type="Pfam" id="PF02576">
    <property type="entry name" value="RimP_N"/>
    <property type="match status" value="1"/>
</dbReference>
<reference evidence="6 7" key="1">
    <citation type="submission" date="2023-04" db="EMBL/GenBank/DDBJ databases">
        <authorList>
            <person name="Hsu D."/>
        </authorList>
    </citation>
    <scope>NUCLEOTIDE SEQUENCE [LARGE SCALE GENOMIC DNA]</scope>
    <source>
        <strain evidence="6 7">MK1</strain>
    </source>
</reference>
<feature type="domain" description="Ribosome maturation factor RimP C-terminal" evidence="5">
    <location>
        <begin position="87"/>
        <end position="150"/>
    </location>
</feature>
<proteinExistence type="inferred from homology"/>
<dbReference type="RefSeq" id="WP_366921676.1">
    <property type="nucleotide sequence ID" value="NZ_CP121694.1"/>
</dbReference>
<dbReference type="GO" id="GO:0005829">
    <property type="term" value="C:cytosol"/>
    <property type="evidence" value="ECO:0007669"/>
    <property type="project" value="TreeGrafter"/>
</dbReference>
<dbReference type="GO" id="GO:0000028">
    <property type="term" value="P:ribosomal small subunit assembly"/>
    <property type="evidence" value="ECO:0007669"/>
    <property type="project" value="TreeGrafter"/>
</dbReference>
<keyword evidence="2 3" id="KW-0690">Ribosome biogenesis</keyword>
<name>A0AAU0UPV5_9FIRM</name>
<evidence type="ECO:0000256" key="1">
    <source>
        <dbReference type="ARBA" id="ARBA00022490"/>
    </source>
</evidence>
<dbReference type="AlphaFoldDB" id="A0AAU0UPV5"/>
<feature type="domain" description="Ribosome maturation factor RimP N-terminal" evidence="4">
    <location>
        <begin position="13"/>
        <end position="84"/>
    </location>
</feature>
<dbReference type="GO" id="GO:0006412">
    <property type="term" value="P:translation"/>
    <property type="evidence" value="ECO:0007669"/>
    <property type="project" value="TreeGrafter"/>
</dbReference>
<dbReference type="KEGG" id="dbc:MFMK1_002086"/>
<dbReference type="InterPro" id="IPR035956">
    <property type="entry name" value="RimP_N_sf"/>
</dbReference>